<proteinExistence type="predicted"/>
<reference evidence="2" key="1">
    <citation type="submission" date="2016-06" db="EMBL/GenBank/DDBJ databases">
        <title>Draft Genome sequence of the fungus Inonotus baumii.</title>
        <authorList>
            <person name="Zhu H."/>
            <person name="Lin W."/>
        </authorList>
    </citation>
    <scope>NUCLEOTIDE SEQUENCE</scope>
    <source>
        <strain evidence="2">821</strain>
    </source>
</reference>
<evidence type="ECO:0000313" key="3">
    <source>
        <dbReference type="Proteomes" id="UP000757232"/>
    </source>
</evidence>
<protein>
    <recommendedName>
        <fullName evidence="1">DUF6699 domain-containing protein</fullName>
    </recommendedName>
</protein>
<dbReference type="InterPro" id="IPR046522">
    <property type="entry name" value="DUF6699"/>
</dbReference>
<accession>A0A9Q5I0C1</accession>
<dbReference type="Pfam" id="PF20415">
    <property type="entry name" value="DUF6699"/>
    <property type="match status" value="1"/>
</dbReference>
<name>A0A9Q5I0C1_SANBA</name>
<evidence type="ECO:0000313" key="2">
    <source>
        <dbReference type="EMBL" id="OCB89351.1"/>
    </source>
</evidence>
<sequence>MAYAPYYATPHYFQTPFYPTPQANAIYTRPFTPQPEHEHRKLRKKQNRWSLPGYTQLAQDHPITPPPTPQKPRRVLWETDYMTTPTSSRYPDLNPVLAADTTRVNFDVRLPPEKGVNSGAYARFWSTSALRRPTMHMRLISRDHPWVFELDFRPLATRGTPHYVTCGDVWTALTSGLSQPITDAEWSLFVSANRPDQSQRRRLMTETVAMRTHEQGKYLRRVDWLGRNVVFRGLLKDDNFTRDVLLPGRESCVDTWVVKFAEIRT</sequence>
<dbReference type="OrthoDB" id="21474at2759"/>
<comment type="caution">
    <text evidence="2">The sequence shown here is derived from an EMBL/GenBank/DDBJ whole genome shotgun (WGS) entry which is preliminary data.</text>
</comment>
<dbReference type="Proteomes" id="UP000757232">
    <property type="component" value="Unassembled WGS sequence"/>
</dbReference>
<dbReference type="AlphaFoldDB" id="A0A9Q5I0C1"/>
<organism evidence="2 3">
    <name type="scientific">Sanghuangporus baumii</name>
    <name type="common">Phellinus baumii</name>
    <dbReference type="NCBI Taxonomy" id="108892"/>
    <lineage>
        <taxon>Eukaryota</taxon>
        <taxon>Fungi</taxon>
        <taxon>Dikarya</taxon>
        <taxon>Basidiomycota</taxon>
        <taxon>Agaricomycotina</taxon>
        <taxon>Agaricomycetes</taxon>
        <taxon>Hymenochaetales</taxon>
        <taxon>Hymenochaetaceae</taxon>
        <taxon>Sanghuangporus</taxon>
    </lineage>
</organism>
<keyword evidence="3" id="KW-1185">Reference proteome</keyword>
<gene>
    <name evidence="2" type="ORF">A7U60_g3441</name>
</gene>
<evidence type="ECO:0000259" key="1">
    <source>
        <dbReference type="Pfam" id="PF20415"/>
    </source>
</evidence>
<dbReference type="EMBL" id="LNZH02000157">
    <property type="protein sequence ID" value="OCB89351.1"/>
    <property type="molecule type" value="Genomic_DNA"/>
</dbReference>
<feature type="domain" description="DUF6699" evidence="1">
    <location>
        <begin position="105"/>
        <end position="237"/>
    </location>
</feature>